<dbReference type="STRING" id="1409788.NC99_07160"/>
<organism evidence="7 8">
    <name type="scientific">Sunxiuqinia dokdonensis</name>
    <dbReference type="NCBI Taxonomy" id="1409788"/>
    <lineage>
        <taxon>Bacteria</taxon>
        <taxon>Pseudomonadati</taxon>
        <taxon>Bacteroidota</taxon>
        <taxon>Bacteroidia</taxon>
        <taxon>Marinilabiliales</taxon>
        <taxon>Prolixibacteraceae</taxon>
        <taxon>Sunxiuqinia</taxon>
    </lineage>
</organism>
<evidence type="ECO:0000313" key="8">
    <source>
        <dbReference type="Proteomes" id="UP000036958"/>
    </source>
</evidence>
<dbReference type="GO" id="GO:0003677">
    <property type="term" value="F:DNA binding"/>
    <property type="evidence" value="ECO:0007669"/>
    <property type="project" value="InterPro"/>
</dbReference>
<dbReference type="SUPFAM" id="SSF88946">
    <property type="entry name" value="Sigma2 domain of RNA polymerase sigma factors"/>
    <property type="match status" value="1"/>
</dbReference>
<dbReference type="Pfam" id="PF04542">
    <property type="entry name" value="Sigma70_r2"/>
    <property type="match status" value="1"/>
</dbReference>
<keyword evidence="8" id="KW-1185">Reference proteome</keyword>
<name>A0A0L8VDD3_9BACT</name>
<comment type="similarity">
    <text evidence="1">Belongs to the sigma-70 factor family. ECF subfamily.</text>
</comment>
<sequence>MSYKEFETFFRANFQAAALLAFRYLDDPGVVEDIVQESFITLWEKQSEIFRSQEELKKYLLVTVRNRTISYLRSIKIRHVELDAALVEAEADDDHLHSDEELAVRISKAIQKLPVKCREVFLLAYSDGLSYKDIAGKLSISKNTVKTQMVIAYRVLRRELKGPNVGLLFFFRLKTRHVIQEAP</sequence>
<dbReference type="InterPro" id="IPR014327">
    <property type="entry name" value="RNA_pol_sigma70_bacteroid"/>
</dbReference>
<dbReference type="Gene3D" id="1.10.1740.10">
    <property type="match status" value="1"/>
</dbReference>
<dbReference type="PANTHER" id="PTHR43133">
    <property type="entry name" value="RNA POLYMERASE ECF-TYPE SIGMA FACTO"/>
    <property type="match status" value="1"/>
</dbReference>
<dbReference type="AlphaFoldDB" id="A0A0L8VDD3"/>
<keyword evidence="2" id="KW-0805">Transcription regulation</keyword>
<evidence type="ECO:0008006" key="9">
    <source>
        <dbReference type="Google" id="ProtNLM"/>
    </source>
</evidence>
<keyword evidence="4" id="KW-0804">Transcription</keyword>
<dbReference type="InterPro" id="IPR036388">
    <property type="entry name" value="WH-like_DNA-bd_sf"/>
</dbReference>
<dbReference type="Pfam" id="PF08281">
    <property type="entry name" value="Sigma70_r4_2"/>
    <property type="match status" value="1"/>
</dbReference>
<dbReference type="InterPro" id="IPR013249">
    <property type="entry name" value="RNA_pol_sigma70_r4_t2"/>
</dbReference>
<evidence type="ECO:0000259" key="6">
    <source>
        <dbReference type="Pfam" id="PF08281"/>
    </source>
</evidence>
<keyword evidence="3" id="KW-0731">Sigma factor</keyword>
<dbReference type="Proteomes" id="UP000036958">
    <property type="component" value="Unassembled WGS sequence"/>
</dbReference>
<dbReference type="InterPro" id="IPR014284">
    <property type="entry name" value="RNA_pol_sigma-70_dom"/>
</dbReference>
<evidence type="ECO:0000313" key="7">
    <source>
        <dbReference type="EMBL" id="KOH46466.1"/>
    </source>
</evidence>
<dbReference type="Gene3D" id="1.10.10.10">
    <property type="entry name" value="Winged helix-like DNA-binding domain superfamily/Winged helix DNA-binding domain"/>
    <property type="match status" value="1"/>
</dbReference>
<dbReference type="EMBL" id="LGIA01000026">
    <property type="protein sequence ID" value="KOH46466.1"/>
    <property type="molecule type" value="Genomic_DNA"/>
</dbReference>
<dbReference type="InterPro" id="IPR013325">
    <property type="entry name" value="RNA_pol_sigma_r2"/>
</dbReference>
<dbReference type="NCBIfam" id="TIGR02985">
    <property type="entry name" value="Sig70_bacteroi1"/>
    <property type="match status" value="1"/>
</dbReference>
<evidence type="ECO:0000256" key="4">
    <source>
        <dbReference type="ARBA" id="ARBA00023163"/>
    </source>
</evidence>
<reference evidence="8" key="1">
    <citation type="submission" date="2015-07" db="EMBL/GenBank/DDBJ databases">
        <title>Genome sequencing of Sunxiuqinia dokdonensis strain SK.</title>
        <authorList>
            <person name="Ahn S."/>
            <person name="Kim B.-C."/>
        </authorList>
    </citation>
    <scope>NUCLEOTIDE SEQUENCE [LARGE SCALE GENOMIC DNA]</scope>
    <source>
        <strain evidence="8">SK</strain>
    </source>
</reference>
<dbReference type="CDD" id="cd06171">
    <property type="entry name" value="Sigma70_r4"/>
    <property type="match status" value="1"/>
</dbReference>
<proteinExistence type="inferred from homology"/>
<dbReference type="GO" id="GO:0016987">
    <property type="term" value="F:sigma factor activity"/>
    <property type="evidence" value="ECO:0007669"/>
    <property type="project" value="UniProtKB-KW"/>
</dbReference>
<dbReference type="InterPro" id="IPR013324">
    <property type="entry name" value="RNA_pol_sigma_r3/r4-like"/>
</dbReference>
<dbReference type="PANTHER" id="PTHR43133:SF46">
    <property type="entry name" value="RNA POLYMERASE SIGMA-70 FACTOR ECF SUBFAMILY"/>
    <property type="match status" value="1"/>
</dbReference>
<evidence type="ECO:0000256" key="1">
    <source>
        <dbReference type="ARBA" id="ARBA00010641"/>
    </source>
</evidence>
<evidence type="ECO:0000256" key="2">
    <source>
        <dbReference type="ARBA" id="ARBA00023015"/>
    </source>
</evidence>
<evidence type="ECO:0000256" key="3">
    <source>
        <dbReference type="ARBA" id="ARBA00023082"/>
    </source>
</evidence>
<accession>A0A0L8VDD3</accession>
<dbReference type="SUPFAM" id="SSF88659">
    <property type="entry name" value="Sigma3 and sigma4 domains of RNA polymerase sigma factors"/>
    <property type="match status" value="1"/>
</dbReference>
<gene>
    <name evidence="7" type="ORF">NC99_07160</name>
</gene>
<feature type="domain" description="RNA polymerase sigma factor 70 region 4 type 2" evidence="6">
    <location>
        <begin position="105"/>
        <end position="149"/>
    </location>
</feature>
<evidence type="ECO:0000259" key="5">
    <source>
        <dbReference type="Pfam" id="PF04542"/>
    </source>
</evidence>
<dbReference type="InterPro" id="IPR007627">
    <property type="entry name" value="RNA_pol_sigma70_r2"/>
</dbReference>
<feature type="domain" description="RNA polymerase sigma-70 region 2" evidence="5">
    <location>
        <begin position="12"/>
        <end position="74"/>
    </location>
</feature>
<dbReference type="InterPro" id="IPR039425">
    <property type="entry name" value="RNA_pol_sigma-70-like"/>
</dbReference>
<protein>
    <recommendedName>
        <fullName evidence="9">RNA polymerase sigma-70 factor</fullName>
    </recommendedName>
</protein>
<dbReference type="GO" id="GO:0006352">
    <property type="term" value="P:DNA-templated transcription initiation"/>
    <property type="evidence" value="ECO:0007669"/>
    <property type="project" value="InterPro"/>
</dbReference>
<comment type="caution">
    <text evidence="7">The sequence shown here is derived from an EMBL/GenBank/DDBJ whole genome shotgun (WGS) entry which is preliminary data.</text>
</comment>
<dbReference type="NCBIfam" id="TIGR02937">
    <property type="entry name" value="sigma70-ECF"/>
    <property type="match status" value="1"/>
</dbReference>